<evidence type="ECO:0000313" key="3">
    <source>
        <dbReference type="Proteomes" id="UP001221898"/>
    </source>
</evidence>
<feature type="domain" description="PiggyBac transposable element-derived protein" evidence="1">
    <location>
        <begin position="9"/>
        <end position="139"/>
    </location>
</feature>
<dbReference type="AlphaFoldDB" id="A0AAD7S7V0"/>
<protein>
    <recommendedName>
        <fullName evidence="1">PiggyBac transposable element-derived protein domain-containing protein</fullName>
    </recommendedName>
</protein>
<evidence type="ECO:0000313" key="2">
    <source>
        <dbReference type="EMBL" id="KAJ8397591.1"/>
    </source>
</evidence>
<dbReference type="InterPro" id="IPR029526">
    <property type="entry name" value="PGBD"/>
</dbReference>
<comment type="caution">
    <text evidence="2">The sequence shown here is derived from an EMBL/GenBank/DDBJ whole genome shotgun (WGS) entry which is preliminary data.</text>
</comment>
<evidence type="ECO:0000259" key="1">
    <source>
        <dbReference type="Pfam" id="PF13843"/>
    </source>
</evidence>
<accession>A0AAD7S7V0</accession>
<proteinExistence type="predicted"/>
<organism evidence="2 3">
    <name type="scientific">Aldrovandia affinis</name>
    <dbReference type="NCBI Taxonomy" id="143900"/>
    <lineage>
        <taxon>Eukaryota</taxon>
        <taxon>Metazoa</taxon>
        <taxon>Chordata</taxon>
        <taxon>Craniata</taxon>
        <taxon>Vertebrata</taxon>
        <taxon>Euteleostomi</taxon>
        <taxon>Actinopterygii</taxon>
        <taxon>Neopterygii</taxon>
        <taxon>Teleostei</taxon>
        <taxon>Notacanthiformes</taxon>
        <taxon>Halosauridae</taxon>
        <taxon>Aldrovandia</taxon>
    </lineage>
</organism>
<dbReference type="Pfam" id="PF13843">
    <property type="entry name" value="DDE_Tnp_1_7"/>
    <property type="match status" value="1"/>
</dbReference>
<dbReference type="EMBL" id="JAINUG010000096">
    <property type="protein sequence ID" value="KAJ8397591.1"/>
    <property type="molecule type" value="Genomic_DNA"/>
</dbReference>
<sequence length="183" mass="20674">MFREQCLLIPPTNRQSVDEVTVAYKCTRAGKLWQYIKNKPDKLGFKIFCQGSSSGIIHDIILYQGVTTFCNIQEEEHAHLGLKDLLLGAKIVSILCNTITNKESTVVFYDNFFTSFNLVKRLHTNLGMRSVGTVRVNRSVAAMLKGANKVPAKHKPQIRCPNPEFSTPLKKSLAGHWLTFYTQ</sequence>
<name>A0AAD7S7V0_9TELE</name>
<reference evidence="2" key="1">
    <citation type="journal article" date="2023" name="Science">
        <title>Genome structures resolve the early diversification of teleost fishes.</title>
        <authorList>
            <person name="Parey E."/>
            <person name="Louis A."/>
            <person name="Montfort J."/>
            <person name="Bouchez O."/>
            <person name="Roques C."/>
            <person name="Iampietro C."/>
            <person name="Lluch J."/>
            <person name="Castinel A."/>
            <person name="Donnadieu C."/>
            <person name="Desvignes T."/>
            <person name="Floi Bucao C."/>
            <person name="Jouanno E."/>
            <person name="Wen M."/>
            <person name="Mejri S."/>
            <person name="Dirks R."/>
            <person name="Jansen H."/>
            <person name="Henkel C."/>
            <person name="Chen W.J."/>
            <person name="Zahm M."/>
            <person name="Cabau C."/>
            <person name="Klopp C."/>
            <person name="Thompson A.W."/>
            <person name="Robinson-Rechavi M."/>
            <person name="Braasch I."/>
            <person name="Lecointre G."/>
            <person name="Bobe J."/>
            <person name="Postlethwait J.H."/>
            <person name="Berthelot C."/>
            <person name="Roest Crollius H."/>
            <person name="Guiguen Y."/>
        </authorList>
    </citation>
    <scope>NUCLEOTIDE SEQUENCE</scope>
    <source>
        <strain evidence="2">NC1722</strain>
    </source>
</reference>
<dbReference type="PANTHER" id="PTHR47272">
    <property type="entry name" value="DDE_TNP_1_7 DOMAIN-CONTAINING PROTEIN"/>
    <property type="match status" value="1"/>
</dbReference>
<gene>
    <name evidence="2" type="ORF">AAFF_G00435900</name>
</gene>
<dbReference type="Proteomes" id="UP001221898">
    <property type="component" value="Unassembled WGS sequence"/>
</dbReference>
<keyword evidence="3" id="KW-1185">Reference proteome</keyword>